<keyword evidence="7" id="KW-1185">Reference proteome</keyword>
<comment type="subcellular location">
    <subcellularLocation>
        <location evidence="1">Nucleus</location>
        <location evidence="1">Nucleolus</location>
    </subcellularLocation>
</comment>
<keyword evidence="2" id="KW-0963">Cytoplasm</keyword>
<evidence type="ECO:0000256" key="2">
    <source>
        <dbReference type="ARBA" id="ARBA00022490"/>
    </source>
</evidence>
<dbReference type="Gene3D" id="2.40.50.100">
    <property type="match status" value="1"/>
</dbReference>
<dbReference type="GO" id="GO:0000178">
    <property type="term" value="C:exosome (RNase complex)"/>
    <property type="evidence" value="ECO:0007669"/>
    <property type="project" value="UniProtKB-KW"/>
</dbReference>
<protein>
    <recommendedName>
        <fullName evidence="8">Exosome complex component CSL4</fullName>
    </recommendedName>
</protein>
<organism evidence="6 7">
    <name type="scientific">Cryptolaemus montrouzieri</name>
    <dbReference type="NCBI Taxonomy" id="559131"/>
    <lineage>
        <taxon>Eukaryota</taxon>
        <taxon>Metazoa</taxon>
        <taxon>Ecdysozoa</taxon>
        <taxon>Arthropoda</taxon>
        <taxon>Hexapoda</taxon>
        <taxon>Insecta</taxon>
        <taxon>Pterygota</taxon>
        <taxon>Neoptera</taxon>
        <taxon>Endopterygota</taxon>
        <taxon>Coleoptera</taxon>
        <taxon>Polyphaga</taxon>
        <taxon>Cucujiformia</taxon>
        <taxon>Coccinelloidea</taxon>
        <taxon>Coccinellidae</taxon>
        <taxon>Scymninae</taxon>
        <taxon>Scymnini</taxon>
        <taxon>Cryptolaemus</taxon>
    </lineage>
</organism>
<feature type="domain" description="Exosome complex component N-terminal" evidence="5">
    <location>
        <begin position="8"/>
        <end position="46"/>
    </location>
</feature>
<dbReference type="SUPFAM" id="SSF50249">
    <property type="entry name" value="Nucleic acid-binding proteins"/>
    <property type="match status" value="1"/>
</dbReference>
<dbReference type="Gene3D" id="2.40.50.140">
    <property type="entry name" value="Nucleic acid-binding proteins"/>
    <property type="match status" value="1"/>
</dbReference>
<evidence type="ECO:0000259" key="5">
    <source>
        <dbReference type="Pfam" id="PF14382"/>
    </source>
</evidence>
<gene>
    <name evidence="6" type="ORF">HHI36_021946</name>
</gene>
<dbReference type="GO" id="GO:0005730">
    <property type="term" value="C:nucleolus"/>
    <property type="evidence" value="ECO:0007669"/>
    <property type="project" value="UniProtKB-SubCell"/>
</dbReference>
<reference evidence="6 7" key="1">
    <citation type="journal article" date="2021" name="BMC Biol.">
        <title>Horizontally acquired antibacterial genes associated with adaptive radiation of ladybird beetles.</title>
        <authorList>
            <person name="Li H.S."/>
            <person name="Tang X.F."/>
            <person name="Huang Y.H."/>
            <person name="Xu Z.Y."/>
            <person name="Chen M.L."/>
            <person name="Du X.Y."/>
            <person name="Qiu B.Y."/>
            <person name="Chen P.T."/>
            <person name="Zhang W."/>
            <person name="Slipinski A."/>
            <person name="Escalona H.E."/>
            <person name="Waterhouse R.M."/>
            <person name="Zwick A."/>
            <person name="Pang H."/>
        </authorList>
    </citation>
    <scope>NUCLEOTIDE SEQUENCE [LARGE SCALE GENOMIC DNA]</scope>
    <source>
        <strain evidence="6">SYSU2018</strain>
    </source>
</reference>
<dbReference type="Pfam" id="PF10447">
    <property type="entry name" value="EXOSC1"/>
    <property type="match status" value="1"/>
</dbReference>
<keyword evidence="3" id="KW-0271">Exosome</keyword>
<dbReference type="AlphaFoldDB" id="A0ABD2MZ26"/>
<proteinExistence type="predicted"/>
<evidence type="ECO:0000256" key="3">
    <source>
        <dbReference type="ARBA" id="ARBA00022835"/>
    </source>
</evidence>
<dbReference type="Proteomes" id="UP001516400">
    <property type="component" value="Unassembled WGS sequence"/>
</dbReference>
<evidence type="ECO:0000313" key="7">
    <source>
        <dbReference type="Proteomes" id="UP001516400"/>
    </source>
</evidence>
<dbReference type="PANTHER" id="PTHR12686">
    <property type="entry name" value="3'-5' EXORIBONUCLEASE CSL4-RELATED"/>
    <property type="match status" value="1"/>
</dbReference>
<dbReference type="Pfam" id="PF14382">
    <property type="entry name" value="ECR1_N"/>
    <property type="match status" value="1"/>
</dbReference>
<dbReference type="PANTHER" id="PTHR12686:SF8">
    <property type="entry name" value="EXOSOME COMPLEX COMPONENT CSL4"/>
    <property type="match status" value="1"/>
</dbReference>
<dbReference type="SUPFAM" id="SSF110324">
    <property type="entry name" value="Ribosomal L27 protein-like"/>
    <property type="match status" value="1"/>
</dbReference>
<dbReference type="InterPro" id="IPR039771">
    <property type="entry name" value="Csl4"/>
</dbReference>
<name>A0ABD2MZ26_9CUCU</name>
<evidence type="ECO:0000259" key="4">
    <source>
        <dbReference type="Pfam" id="PF10447"/>
    </source>
</evidence>
<accession>A0ABD2MZ26</accession>
<comment type="caution">
    <text evidence="6">The sequence shown here is derived from an EMBL/GenBank/DDBJ whole genome shotgun (WGS) entry which is preliminary data.</text>
</comment>
<dbReference type="FunFam" id="2.40.50.140:FF:000198">
    <property type="entry name" value="Exosome complex component CSL4"/>
    <property type="match status" value="1"/>
</dbReference>
<dbReference type="EMBL" id="JABFTP020000042">
    <property type="protein sequence ID" value="KAL3271460.1"/>
    <property type="molecule type" value="Genomic_DNA"/>
</dbReference>
<dbReference type="InterPro" id="IPR019495">
    <property type="entry name" value="EXOSC1_C"/>
</dbReference>
<feature type="domain" description="Exosome complex component CSL4 C-terminal" evidence="4">
    <location>
        <begin position="97"/>
        <end position="134"/>
    </location>
</feature>
<sequence>MDTNNLLVCYPGQRLSLCDKVYNSGQGTYERQGYIYSNLAGLVDVVEKDGIKIIEVHSPGVQTIVPAQGDIVTAQVSIITQQFCKCYIKCIGDKVLSRHFRAILRREDIRATEKDKIDIYRSFRPGDIILARVLPITEAHTYQLSTAENELGVVIAHSEHGHPMVPISWTEMQCTKTYAKEPRKVAKVIPESVHEDFIVRLAGNVSEN</sequence>
<evidence type="ECO:0000313" key="6">
    <source>
        <dbReference type="EMBL" id="KAL3271460.1"/>
    </source>
</evidence>
<evidence type="ECO:0008006" key="8">
    <source>
        <dbReference type="Google" id="ProtNLM"/>
    </source>
</evidence>
<dbReference type="InterPro" id="IPR025721">
    <property type="entry name" value="Exosome_cplx_N_dom"/>
</dbReference>
<evidence type="ECO:0000256" key="1">
    <source>
        <dbReference type="ARBA" id="ARBA00004604"/>
    </source>
</evidence>
<dbReference type="CDD" id="cd05791">
    <property type="entry name" value="S1_CSL4"/>
    <property type="match status" value="1"/>
</dbReference>
<dbReference type="InterPro" id="IPR012340">
    <property type="entry name" value="NA-bd_OB-fold"/>
</dbReference>